<name>A0A5C0VGY8_9SPHI</name>
<accession>A0A5C0VGY8</accession>
<dbReference type="AlphaFoldDB" id="A0A5C0VGY8"/>
<evidence type="ECO:0000313" key="2">
    <source>
        <dbReference type="EMBL" id="QEK50460.1"/>
    </source>
</evidence>
<gene>
    <name evidence="2" type="ORF">FYC62_01330</name>
</gene>
<proteinExistence type="predicted"/>
<feature type="coiled-coil region" evidence="1">
    <location>
        <begin position="22"/>
        <end position="63"/>
    </location>
</feature>
<dbReference type="EMBL" id="CP043329">
    <property type="protein sequence ID" value="QEK50460.1"/>
    <property type="molecule type" value="Genomic_DNA"/>
</dbReference>
<evidence type="ECO:0000256" key="1">
    <source>
        <dbReference type="SAM" id="Coils"/>
    </source>
</evidence>
<sequence>MSVIAQKLDQVLDRTQKLVELAKALQEHNDLLNLENQSLQVALNTSETKRKELEEKLRVLKLAKSLEGTSEKTLDIKKKINEFVREIDKCIVLLKK</sequence>
<dbReference type="KEGG" id="pej:FYC62_01330"/>
<keyword evidence="1" id="KW-0175">Coiled coil</keyword>
<evidence type="ECO:0000313" key="3">
    <source>
        <dbReference type="Proteomes" id="UP000323653"/>
    </source>
</evidence>
<dbReference type="RefSeq" id="WP_026902908.1">
    <property type="nucleotide sequence ID" value="NZ_CP043329.1"/>
</dbReference>
<evidence type="ECO:0008006" key="4">
    <source>
        <dbReference type="Google" id="ProtNLM"/>
    </source>
</evidence>
<organism evidence="2 3">
    <name type="scientific">Pedobacter aquae</name>
    <dbReference type="NCBI Taxonomy" id="2605747"/>
    <lineage>
        <taxon>Bacteria</taxon>
        <taxon>Pseudomonadati</taxon>
        <taxon>Bacteroidota</taxon>
        <taxon>Sphingobacteriia</taxon>
        <taxon>Sphingobacteriales</taxon>
        <taxon>Sphingobacteriaceae</taxon>
        <taxon>Pedobacter</taxon>
    </lineage>
</organism>
<reference evidence="2 3" key="1">
    <citation type="submission" date="2019-08" db="EMBL/GenBank/DDBJ databases">
        <title>Pedobacter sp. nov., isolated from Han river, South Korea.</title>
        <authorList>
            <person name="Lee D.-H."/>
            <person name="Kim Y.-S."/>
            <person name="Hwang E.-M."/>
            <person name="Le Tran T.C."/>
            <person name="Cha C.-J."/>
        </authorList>
    </citation>
    <scope>NUCLEOTIDE SEQUENCE [LARGE SCALE GENOMIC DNA]</scope>
    <source>
        <strain evidence="2 3">CJ43</strain>
    </source>
</reference>
<keyword evidence="3" id="KW-1185">Reference proteome</keyword>
<protein>
    <recommendedName>
        <fullName evidence="4">Phenylalanyl-tRNA synthetase subunit beta</fullName>
    </recommendedName>
</protein>
<dbReference type="Proteomes" id="UP000323653">
    <property type="component" value="Chromosome"/>
</dbReference>